<dbReference type="InterPro" id="IPR045134">
    <property type="entry name" value="UHRF1/2-like"/>
</dbReference>
<gene>
    <name evidence="5" type="ORF">CVT26_005589</name>
</gene>
<evidence type="ECO:0000259" key="4">
    <source>
        <dbReference type="PROSITE" id="PS51015"/>
    </source>
</evidence>
<dbReference type="Pfam" id="PF02182">
    <property type="entry name" value="SAD_SRA"/>
    <property type="match status" value="1"/>
</dbReference>
<sequence>MPQISDSTPALPLFRHHQYQLFMSRPESEAKLHYGEIPGFPVGYHWPDRKQLAKSKVHAALWAGIQGNMVHGARSIVLSGVFEDDEDLGGRPELDNKRGSKGKQTKDQDWNAGANRWLKAGVSSATQNIQMTHPYHTFTGIPFVLFEAASSTRDSHLSGGRHLIPQLLQSLTLGLTSTSYRYDGLYKVVDCSKDRGKSGHNVCLFKLKRISGQPPIPTRWPDTSRANIVRRIAQPTLPSPSGSGSGSGSSSQSNSESEASDTSRTSRNSTNTGGYTGSDLKTAQHSSAGPSIPSNGLQHTSRTSSSTNGAGRHSDVKRVQNSNSSSLPSGSSRTAQVHRDQRQQDQVRVGVVKEEPSDRNSTAMDVS</sequence>
<feature type="domain" description="YDG" evidence="4">
    <location>
        <begin position="35"/>
        <end position="209"/>
    </location>
</feature>
<dbReference type="AlphaFoldDB" id="A0A409XZT1"/>
<reference evidence="5 6" key="1">
    <citation type="journal article" date="2018" name="Evol. Lett.">
        <title>Horizontal gene cluster transfer increased hallucinogenic mushroom diversity.</title>
        <authorList>
            <person name="Reynolds H.T."/>
            <person name="Vijayakumar V."/>
            <person name="Gluck-Thaler E."/>
            <person name="Korotkin H.B."/>
            <person name="Matheny P.B."/>
            <person name="Slot J.C."/>
        </authorList>
    </citation>
    <scope>NUCLEOTIDE SEQUENCE [LARGE SCALE GENOMIC DNA]</scope>
    <source>
        <strain evidence="5 6">SRW20</strain>
    </source>
</reference>
<dbReference type="Gene3D" id="2.30.280.10">
    <property type="entry name" value="SRA-YDG"/>
    <property type="match status" value="1"/>
</dbReference>
<dbReference type="GO" id="GO:0061630">
    <property type="term" value="F:ubiquitin protein ligase activity"/>
    <property type="evidence" value="ECO:0007669"/>
    <property type="project" value="TreeGrafter"/>
</dbReference>
<feature type="compositionally biased region" description="Basic and acidic residues" evidence="3">
    <location>
        <begin position="88"/>
        <end position="109"/>
    </location>
</feature>
<dbReference type="PANTHER" id="PTHR14140">
    <property type="entry name" value="E3 UBIQUITIN-PROTEIN LIGASE UHRF-RELATED"/>
    <property type="match status" value="1"/>
</dbReference>
<dbReference type="PANTHER" id="PTHR14140:SF27">
    <property type="entry name" value="OS04G0289800 PROTEIN"/>
    <property type="match status" value="1"/>
</dbReference>
<feature type="compositionally biased region" description="Basic and acidic residues" evidence="3">
    <location>
        <begin position="337"/>
        <end position="358"/>
    </location>
</feature>
<evidence type="ECO:0000313" key="6">
    <source>
        <dbReference type="Proteomes" id="UP000284706"/>
    </source>
</evidence>
<dbReference type="SUPFAM" id="SSF88697">
    <property type="entry name" value="PUA domain-like"/>
    <property type="match status" value="1"/>
</dbReference>
<evidence type="ECO:0000313" key="5">
    <source>
        <dbReference type="EMBL" id="PPQ96262.1"/>
    </source>
</evidence>
<feature type="region of interest" description="Disordered" evidence="3">
    <location>
        <begin position="88"/>
        <end position="110"/>
    </location>
</feature>
<comment type="subcellular location">
    <subcellularLocation>
        <location evidence="2">Nucleus</location>
    </subcellularLocation>
</comment>
<evidence type="ECO:0000256" key="1">
    <source>
        <dbReference type="ARBA" id="ARBA00023242"/>
    </source>
</evidence>
<name>A0A409XZT1_9AGAR</name>
<organism evidence="5 6">
    <name type="scientific">Gymnopilus dilepis</name>
    <dbReference type="NCBI Taxonomy" id="231916"/>
    <lineage>
        <taxon>Eukaryota</taxon>
        <taxon>Fungi</taxon>
        <taxon>Dikarya</taxon>
        <taxon>Basidiomycota</taxon>
        <taxon>Agaricomycotina</taxon>
        <taxon>Agaricomycetes</taxon>
        <taxon>Agaricomycetidae</taxon>
        <taxon>Agaricales</taxon>
        <taxon>Agaricineae</taxon>
        <taxon>Hymenogastraceae</taxon>
        <taxon>Gymnopilus</taxon>
    </lineage>
</organism>
<dbReference type="OrthoDB" id="2270193at2759"/>
<keyword evidence="6" id="KW-1185">Reference proteome</keyword>
<dbReference type="GO" id="GO:0005634">
    <property type="term" value="C:nucleus"/>
    <property type="evidence" value="ECO:0007669"/>
    <property type="project" value="UniProtKB-SubCell"/>
</dbReference>
<protein>
    <recommendedName>
        <fullName evidence="4">YDG domain-containing protein</fullName>
    </recommendedName>
</protein>
<dbReference type="GO" id="GO:0044027">
    <property type="term" value="P:negative regulation of gene expression via chromosomal CpG island methylation"/>
    <property type="evidence" value="ECO:0007669"/>
    <property type="project" value="TreeGrafter"/>
</dbReference>
<keyword evidence="1 2" id="KW-0539">Nucleus</keyword>
<dbReference type="InParanoid" id="A0A409XZT1"/>
<accession>A0A409XZT1</accession>
<dbReference type="PROSITE" id="PS51015">
    <property type="entry name" value="YDG"/>
    <property type="match status" value="1"/>
</dbReference>
<dbReference type="InterPro" id="IPR003105">
    <property type="entry name" value="SRA_YDG"/>
</dbReference>
<dbReference type="SMART" id="SM00466">
    <property type="entry name" value="SRA"/>
    <property type="match status" value="1"/>
</dbReference>
<feature type="compositionally biased region" description="Low complexity" evidence="3">
    <location>
        <begin position="322"/>
        <end position="332"/>
    </location>
</feature>
<dbReference type="Proteomes" id="UP000284706">
    <property type="component" value="Unassembled WGS sequence"/>
</dbReference>
<evidence type="ECO:0000256" key="2">
    <source>
        <dbReference type="PROSITE-ProRule" id="PRU00358"/>
    </source>
</evidence>
<dbReference type="InterPro" id="IPR036987">
    <property type="entry name" value="SRA-YDG_sf"/>
</dbReference>
<feature type="compositionally biased region" description="Polar residues" evidence="3">
    <location>
        <begin position="279"/>
        <end position="309"/>
    </location>
</feature>
<feature type="region of interest" description="Disordered" evidence="3">
    <location>
        <begin position="235"/>
        <end position="367"/>
    </location>
</feature>
<feature type="compositionally biased region" description="Low complexity" evidence="3">
    <location>
        <begin position="248"/>
        <end position="272"/>
    </location>
</feature>
<comment type="caution">
    <text evidence="5">The sequence shown here is derived from an EMBL/GenBank/DDBJ whole genome shotgun (WGS) entry which is preliminary data.</text>
</comment>
<proteinExistence type="predicted"/>
<dbReference type="GO" id="GO:0016567">
    <property type="term" value="P:protein ubiquitination"/>
    <property type="evidence" value="ECO:0007669"/>
    <property type="project" value="TreeGrafter"/>
</dbReference>
<dbReference type="InterPro" id="IPR015947">
    <property type="entry name" value="PUA-like_sf"/>
</dbReference>
<evidence type="ECO:0000256" key="3">
    <source>
        <dbReference type="SAM" id="MobiDB-lite"/>
    </source>
</evidence>
<dbReference type="STRING" id="231916.A0A409XZT1"/>
<dbReference type="EMBL" id="NHYE01001386">
    <property type="protein sequence ID" value="PPQ96262.1"/>
    <property type="molecule type" value="Genomic_DNA"/>
</dbReference>